<dbReference type="Pfam" id="PF13231">
    <property type="entry name" value="PMT_2"/>
    <property type="match status" value="1"/>
</dbReference>
<feature type="transmembrane region" description="Helical" evidence="8">
    <location>
        <begin position="111"/>
        <end position="131"/>
    </location>
</feature>
<keyword evidence="4" id="KW-0808">Transferase</keyword>
<dbReference type="InterPro" id="IPR050297">
    <property type="entry name" value="LipidA_mod_glycosyltrf_83"/>
</dbReference>
<evidence type="ECO:0000313" key="10">
    <source>
        <dbReference type="EMBL" id="GHO53212.1"/>
    </source>
</evidence>
<feature type="transmembrane region" description="Helical" evidence="8">
    <location>
        <begin position="396"/>
        <end position="419"/>
    </location>
</feature>
<evidence type="ECO:0000256" key="3">
    <source>
        <dbReference type="ARBA" id="ARBA00022676"/>
    </source>
</evidence>
<evidence type="ECO:0000259" key="9">
    <source>
        <dbReference type="Pfam" id="PF13231"/>
    </source>
</evidence>
<dbReference type="EMBL" id="BNJG01000001">
    <property type="protein sequence ID" value="GHO53212.1"/>
    <property type="molecule type" value="Genomic_DNA"/>
</dbReference>
<dbReference type="RefSeq" id="WP_201370042.1">
    <property type="nucleotide sequence ID" value="NZ_BNJG01000001.1"/>
</dbReference>
<keyword evidence="5 8" id="KW-0812">Transmembrane</keyword>
<evidence type="ECO:0000256" key="2">
    <source>
        <dbReference type="ARBA" id="ARBA00022475"/>
    </source>
</evidence>
<protein>
    <recommendedName>
        <fullName evidence="9">Glycosyltransferase RgtA/B/C/D-like domain-containing protein</fullName>
    </recommendedName>
</protein>
<evidence type="ECO:0000256" key="6">
    <source>
        <dbReference type="ARBA" id="ARBA00022989"/>
    </source>
</evidence>
<comment type="subcellular location">
    <subcellularLocation>
        <location evidence="1">Cell membrane</location>
        <topology evidence="1">Multi-pass membrane protein</topology>
    </subcellularLocation>
</comment>
<dbReference type="InterPro" id="IPR038731">
    <property type="entry name" value="RgtA/B/C-like"/>
</dbReference>
<sequence length="746" mass="83085">MDAIDTTDLTKREQVQRPEPSFWSLARHTISSWLLTWEIYPIILVAAFLRFYRLPLTELDADQAILFSMPREAFLHGLIPATGTVSSIKMVNPPGYIYFLMPIAAFISNPLAGAFFTALLNVLAVFLVYIFTRRYYGRLAGTVAALLYATTVQDIIFSRFIWQPNLFPFFTIIFMLALFWGAVERRPGWLLPALLLLGCMLQLHTTAIYMAIPLAIALLLAYKNVRWRDLILGSLLILLMFSTYFIWLAATHFADLKFLLAVSGGQAHVDTQGLVQYLSFLIPYISTPDTPQSLLPHLVPFLRWGKLAVYIVISGGFFVAVLGLLGWKHIQLMPYSHFPTEETHDVARTSLWQKALYWWNTLAASPQRRSLLLLLAWQIPPLVLFSRHSIDLQPQYVMVLLPGSFILIGLFFSQIVSWCGMLKELSKLLRFATLVLSIVLILTQLIGSCTWLFDEAHGYHYHGNAYNTLQDVEGAVNTADQLAQARHLHHVYIIAGSDLTYFPLHYLASEMKTPTTLLSDPYSTWKYLQGQVYAPPSSTAHCLILPSPSQGPAVMLLEPNDLLDIALLTHFTAATLVSEPTRLGGQPFRIYVVQPLPATSGSQVSFTHALALSTKSPGTIVENQLNLLETRWTNLKNLPAKYGTTYNYHFVEHASGNGTDGATSTVDCNFTSLTPGEELLVPFNLPAGNSAQPVSLSISGSTRVTSHITLQYGPLDFQSILDQRSVLAPFQSSSGGGDIVVQSQVP</sequence>
<keyword evidence="6 8" id="KW-1133">Transmembrane helix</keyword>
<keyword evidence="7 8" id="KW-0472">Membrane</keyword>
<accession>A0ABQ3UKF5</accession>
<evidence type="ECO:0000256" key="1">
    <source>
        <dbReference type="ARBA" id="ARBA00004651"/>
    </source>
</evidence>
<gene>
    <name evidence="10" type="ORF">KSB_16870</name>
</gene>
<reference evidence="10 11" key="1">
    <citation type="journal article" date="2021" name="Int. J. Syst. Evol. Microbiol.">
        <title>Reticulibacter mediterranei gen. nov., sp. nov., within the new family Reticulibacteraceae fam. nov., and Ktedonospora formicarum gen. nov., sp. nov., Ktedonobacter robiniae sp. nov., Dictyobacter formicarum sp. nov. and Dictyobacter arantiisoli sp. nov., belonging to the class Ktedonobacteria.</title>
        <authorList>
            <person name="Yabe S."/>
            <person name="Zheng Y."/>
            <person name="Wang C.M."/>
            <person name="Sakai Y."/>
            <person name="Abe K."/>
            <person name="Yokota A."/>
            <person name="Donadio S."/>
            <person name="Cavaletti L."/>
            <person name="Monciardini P."/>
        </authorList>
    </citation>
    <scope>NUCLEOTIDE SEQUENCE [LARGE SCALE GENOMIC DNA]</scope>
    <source>
        <strain evidence="10 11">SOSP1-30</strain>
    </source>
</reference>
<feature type="transmembrane region" description="Helical" evidence="8">
    <location>
        <begin position="30"/>
        <end position="52"/>
    </location>
</feature>
<feature type="domain" description="Glycosyltransferase RgtA/B/C/D-like" evidence="9">
    <location>
        <begin position="93"/>
        <end position="247"/>
    </location>
</feature>
<feature type="transmembrane region" description="Helical" evidence="8">
    <location>
        <begin position="73"/>
        <end position="91"/>
    </location>
</feature>
<evidence type="ECO:0000313" key="11">
    <source>
        <dbReference type="Proteomes" id="UP000654345"/>
    </source>
</evidence>
<comment type="caution">
    <text evidence="10">The sequence shown here is derived from an EMBL/GenBank/DDBJ whole genome shotgun (WGS) entry which is preliminary data.</text>
</comment>
<dbReference type="PANTHER" id="PTHR33908:SF11">
    <property type="entry name" value="MEMBRANE PROTEIN"/>
    <property type="match status" value="1"/>
</dbReference>
<dbReference type="PANTHER" id="PTHR33908">
    <property type="entry name" value="MANNOSYLTRANSFERASE YKCB-RELATED"/>
    <property type="match status" value="1"/>
</dbReference>
<keyword evidence="11" id="KW-1185">Reference proteome</keyword>
<feature type="transmembrane region" description="Helical" evidence="8">
    <location>
        <begin position="189"/>
        <end position="222"/>
    </location>
</feature>
<organism evidence="10 11">
    <name type="scientific">Ktedonobacter robiniae</name>
    <dbReference type="NCBI Taxonomy" id="2778365"/>
    <lineage>
        <taxon>Bacteria</taxon>
        <taxon>Bacillati</taxon>
        <taxon>Chloroflexota</taxon>
        <taxon>Ktedonobacteria</taxon>
        <taxon>Ktedonobacterales</taxon>
        <taxon>Ktedonobacteraceae</taxon>
        <taxon>Ktedonobacter</taxon>
    </lineage>
</organism>
<keyword evidence="3" id="KW-0328">Glycosyltransferase</keyword>
<name>A0ABQ3UKF5_9CHLR</name>
<keyword evidence="2" id="KW-1003">Cell membrane</keyword>
<proteinExistence type="predicted"/>
<evidence type="ECO:0000256" key="8">
    <source>
        <dbReference type="SAM" id="Phobius"/>
    </source>
</evidence>
<feature type="transmembrane region" description="Helical" evidence="8">
    <location>
        <begin position="431"/>
        <end position="453"/>
    </location>
</feature>
<feature type="transmembrane region" description="Helical" evidence="8">
    <location>
        <begin position="229"/>
        <end position="250"/>
    </location>
</feature>
<feature type="transmembrane region" description="Helical" evidence="8">
    <location>
        <begin position="166"/>
        <end position="183"/>
    </location>
</feature>
<feature type="transmembrane region" description="Helical" evidence="8">
    <location>
        <begin position="307"/>
        <end position="327"/>
    </location>
</feature>
<evidence type="ECO:0000256" key="4">
    <source>
        <dbReference type="ARBA" id="ARBA00022679"/>
    </source>
</evidence>
<evidence type="ECO:0000256" key="7">
    <source>
        <dbReference type="ARBA" id="ARBA00023136"/>
    </source>
</evidence>
<evidence type="ECO:0000256" key="5">
    <source>
        <dbReference type="ARBA" id="ARBA00022692"/>
    </source>
</evidence>
<dbReference type="Proteomes" id="UP000654345">
    <property type="component" value="Unassembled WGS sequence"/>
</dbReference>